<name>A0A0C3PED7_PISTI</name>
<evidence type="ECO:0000256" key="1">
    <source>
        <dbReference type="SAM" id="MobiDB-lite"/>
    </source>
</evidence>
<protein>
    <submittedName>
        <fullName evidence="2">Uncharacterized protein</fullName>
    </submittedName>
</protein>
<dbReference type="InParanoid" id="A0A0C3PED7"/>
<dbReference type="Proteomes" id="UP000054217">
    <property type="component" value="Unassembled WGS sequence"/>
</dbReference>
<gene>
    <name evidence="2" type="ORF">M404DRAFT_998704</name>
</gene>
<evidence type="ECO:0000313" key="3">
    <source>
        <dbReference type="Proteomes" id="UP000054217"/>
    </source>
</evidence>
<dbReference type="EMBL" id="KN831962">
    <property type="protein sequence ID" value="KIO06581.1"/>
    <property type="molecule type" value="Genomic_DNA"/>
</dbReference>
<dbReference type="AlphaFoldDB" id="A0A0C3PED7"/>
<proteinExistence type="predicted"/>
<accession>A0A0C3PED7</accession>
<feature type="compositionally biased region" description="Polar residues" evidence="1">
    <location>
        <begin position="36"/>
        <end position="51"/>
    </location>
</feature>
<feature type="region of interest" description="Disordered" evidence="1">
    <location>
        <begin position="25"/>
        <end position="51"/>
    </location>
</feature>
<reference evidence="3" key="2">
    <citation type="submission" date="2015-01" db="EMBL/GenBank/DDBJ databases">
        <title>Evolutionary Origins and Diversification of the Mycorrhizal Mutualists.</title>
        <authorList>
            <consortium name="DOE Joint Genome Institute"/>
            <consortium name="Mycorrhizal Genomics Consortium"/>
            <person name="Kohler A."/>
            <person name="Kuo A."/>
            <person name="Nagy L.G."/>
            <person name="Floudas D."/>
            <person name="Copeland A."/>
            <person name="Barry K.W."/>
            <person name="Cichocki N."/>
            <person name="Veneault-Fourrey C."/>
            <person name="LaButti K."/>
            <person name="Lindquist E.A."/>
            <person name="Lipzen A."/>
            <person name="Lundell T."/>
            <person name="Morin E."/>
            <person name="Murat C."/>
            <person name="Riley R."/>
            <person name="Ohm R."/>
            <person name="Sun H."/>
            <person name="Tunlid A."/>
            <person name="Henrissat B."/>
            <person name="Grigoriev I.V."/>
            <person name="Hibbett D.S."/>
            <person name="Martin F."/>
        </authorList>
    </citation>
    <scope>NUCLEOTIDE SEQUENCE [LARGE SCALE GENOMIC DNA]</scope>
    <source>
        <strain evidence="3">Marx 270</strain>
    </source>
</reference>
<organism evidence="2 3">
    <name type="scientific">Pisolithus tinctorius Marx 270</name>
    <dbReference type="NCBI Taxonomy" id="870435"/>
    <lineage>
        <taxon>Eukaryota</taxon>
        <taxon>Fungi</taxon>
        <taxon>Dikarya</taxon>
        <taxon>Basidiomycota</taxon>
        <taxon>Agaricomycotina</taxon>
        <taxon>Agaricomycetes</taxon>
        <taxon>Agaricomycetidae</taxon>
        <taxon>Boletales</taxon>
        <taxon>Sclerodermatineae</taxon>
        <taxon>Pisolithaceae</taxon>
        <taxon>Pisolithus</taxon>
    </lineage>
</organism>
<keyword evidence="3" id="KW-1185">Reference proteome</keyword>
<reference evidence="2 3" key="1">
    <citation type="submission" date="2014-04" db="EMBL/GenBank/DDBJ databases">
        <authorList>
            <consortium name="DOE Joint Genome Institute"/>
            <person name="Kuo A."/>
            <person name="Kohler A."/>
            <person name="Costa M.D."/>
            <person name="Nagy L.G."/>
            <person name="Floudas D."/>
            <person name="Copeland A."/>
            <person name="Barry K.W."/>
            <person name="Cichocki N."/>
            <person name="Veneault-Fourrey C."/>
            <person name="LaButti K."/>
            <person name="Lindquist E.A."/>
            <person name="Lipzen A."/>
            <person name="Lundell T."/>
            <person name="Morin E."/>
            <person name="Murat C."/>
            <person name="Sun H."/>
            <person name="Tunlid A."/>
            <person name="Henrissat B."/>
            <person name="Grigoriev I.V."/>
            <person name="Hibbett D.S."/>
            <person name="Martin F."/>
            <person name="Nordberg H.P."/>
            <person name="Cantor M.N."/>
            <person name="Hua S.X."/>
        </authorList>
    </citation>
    <scope>NUCLEOTIDE SEQUENCE [LARGE SCALE GENOMIC DNA]</scope>
    <source>
        <strain evidence="2 3">Marx 270</strain>
    </source>
</reference>
<dbReference type="HOGENOM" id="CLU_3107355_0_0_1"/>
<evidence type="ECO:0000313" key="2">
    <source>
        <dbReference type="EMBL" id="KIO06581.1"/>
    </source>
</evidence>
<sequence>MRRATPPQTPSKAKRGHAMMLRMNAFGPQARRRIRSYSNANHQSTVRPSRS</sequence>